<dbReference type="EMBL" id="JAXOGL010000011">
    <property type="protein sequence ID" value="MDZ5598070.1"/>
    <property type="molecule type" value="Genomic_DNA"/>
</dbReference>
<dbReference type="Proteomes" id="UP001290582">
    <property type="component" value="Unassembled WGS sequence"/>
</dbReference>
<dbReference type="InterPro" id="IPR003439">
    <property type="entry name" value="ABC_transporter-like_ATP-bd"/>
</dbReference>
<dbReference type="SUPFAM" id="SSF52540">
    <property type="entry name" value="P-loop containing nucleoside triphosphate hydrolases"/>
    <property type="match status" value="1"/>
</dbReference>
<keyword evidence="2" id="KW-0813">Transport</keyword>
<dbReference type="PROSITE" id="PS00211">
    <property type="entry name" value="ABC_TRANSPORTER_1"/>
    <property type="match status" value="1"/>
</dbReference>
<proteinExistence type="inferred from homology"/>
<dbReference type="PANTHER" id="PTHR42711">
    <property type="entry name" value="ABC TRANSPORTER ATP-BINDING PROTEIN"/>
    <property type="match status" value="1"/>
</dbReference>
<evidence type="ECO:0000313" key="7">
    <source>
        <dbReference type="EMBL" id="OUQ10277.1"/>
    </source>
</evidence>
<feature type="domain" description="ABC transporter" evidence="5">
    <location>
        <begin position="2"/>
        <end position="232"/>
    </location>
</feature>
<dbReference type="RefSeq" id="WP_047242626.1">
    <property type="nucleotide sequence ID" value="NZ_CP010060.1"/>
</dbReference>
<evidence type="ECO:0000259" key="5">
    <source>
        <dbReference type="PROSITE" id="PS50893"/>
    </source>
</evidence>
<keyword evidence="3" id="KW-0547">Nucleotide-binding</keyword>
<dbReference type="InterPro" id="IPR027417">
    <property type="entry name" value="P-loop_NTPase"/>
</dbReference>
<dbReference type="InterPro" id="IPR050763">
    <property type="entry name" value="ABC_transporter_ATP-binding"/>
</dbReference>
<dbReference type="SMART" id="SM00382">
    <property type="entry name" value="AAA"/>
    <property type="match status" value="1"/>
</dbReference>
<reference evidence="6" key="3">
    <citation type="submission" date="2023-12" db="EMBL/GenBank/DDBJ databases">
        <title>Molecular genomic analyses of Enterococcus cecorum from sepsis oubreaks in broilers.</title>
        <authorList>
            <person name="Rhoads D."/>
            <person name="Alrubaye A."/>
        </authorList>
    </citation>
    <scope>NUCLEOTIDE SEQUENCE</scope>
    <source>
        <strain evidence="6">1755</strain>
    </source>
</reference>
<dbReference type="PANTHER" id="PTHR42711:SF5">
    <property type="entry name" value="ABC TRANSPORTER ATP-BINDING PROTEIN NATA"/>
    <property type="match status" value="1"/>
</dbReference>
<evidence type="ECO:0000313" key="8">
    <source>
        <dbReference type="Proteomes" id="UP000196074"/>
    </source>
</evidence>
<evidence type="ECO:0000313" key="6">
    <source>
        <dbReference type="EMBL" id="MDZ5598070.1"/>
    </source>
</evidence>
<sequence length="295" mass="34143">MIEINKVVKSFHHKEVLNIEQLTIHKGETVAVMGMNGAGKSTLIKLISGLFNQDQGTIFVDGLANTDRHIHQKVKFVLESGRGYYDYLTALQNIHYFLKLNQLSVKQVQQEMLDYFEWFDFTPYQNTLVSELSQGNRQKLSLIIALLCQPEILCLDEPTNGLDVVSKRRLGETLAKIQQKRDLTIIMTTHDFTFTKDFASRILIMNQGKLTKDGSFTQLFGREQDWLSYHFTCPLESKSALQAKFPELHFEETQETIQFTCKEETQKDEILRNFKVLSFKVELQDMDDILYEVIA</sequence>
<comment type="similarity">
    <text evidence="1">Belongs to the ABC transporter superfamily.</text>
</comment>
<gene>
    <name evidence="7" type="ORF">B5E88_06945</name>
    <name evidence="6" type="ORF">U1294_07495</name>
</gene>
<reference evidence="8" key="1">
    <citation type="submission" date="2017-04" db="EMBL/GenBank/DDBJ databases">
        <title>Function of individual gut microbiota members based on whole genome sequencing of pure cultures obtained from chicken caecum.</title>
        <authorList>
            <person name="Medvecky M."/>
            <person name="Cejkova D."/>
            <person name="Polansky O."/>
            <person name="Karasova D."/>
            <person name="Kubasova T."/>
            <person name="Cizek A."/>
            <person name="Rychlik I."/>
        </authorList>
    </citation>
    <scope>NUCLEOTIDE SEQUENCE [LARGE SCALE GENOMIC DNA]</scope>
    <source>
        <strain evidence="8">An144</strain>
    </source>
</reference>
<dbReference type="Gene3D" id="3.40.50.300">
    <property type="entry name" value="P-loop containing nucleotide triphosphate hydrolases"/>
    <property type="match status" value="1"/>
</dbReference>
<evidence type="ECO:0000256" key="4">
    <source>
        <dbReference type="ARBA" id="ARBA00022840"/>
    </source>
</evidence>
<dbReference type="Pfam" id="PF00005">
    <property type="entry name" value="ABC_tran"/>
    <property type="match status" value="1"/>
</dbReference>
<dbReference type="Proteomes" id="UP000196074">
    <property type="component" value="Unassembled WGS sequence"/>
</dbReference>
<dbReference type="EMBL" id="NFLC01000011">
    <property type="protein sequence ID" value="OUQ10277.1"/>
    <property type="molecule type" value="Genomic_DNA"/>
</dbReference>
<protein>
    <submittedName>
        <fullName evidence="6">ABC transporter ATP-binding protein</fullName>
    </submittedName>
</protein>
<evidence type="ECO:0000256" key="2">
    <source>
        <dbReference type="ARBA" id="ARBA00022448"/>
    </source>
</evidence>
<name>A0A0H2Q4M8_9ENTE</name>
<comment type="caution">
    <text evidence="7">The sequence shown here is derived from an EMBL/GenBank/DDBJ whole genome shotgun (WGS) entry which is preliminary data.</text>
</comment>
<dbReference type="AlphaFoldDB" id="A0A0H2Q4M8"/>
<evidence type="ECO:0000256" key="1">
    <source>
        <dbReference type="ARBA" id="ARBA00005417"/>
    </source>
</evidence>
<dbReference type="GO" id="GO:0016887">
    <property type="term" value="F:ATP hydrolysis activity"/>
    <property type="evidence" value="ECO:0007669"/>
    <property type="project" value="InterPro"/>
</dbReference>
<evidence type="ECO:0000256" key="3">
    <source>
        <dbReference type="ARBA" id="ARBA00022741"/>
    </source>
</evidence>
<dbReference type="PROSITE" id="PS50893">
    <property type="entry name" value="ABC_TRANSPORTER_2"/>
    <property type="match status" value="1"/>
</dbReference>
<keyword evidence="4 6" id="KW-0067">ATP-binding</keyword>
<organism evidence="7 8">
    <name type="scientific">Enterococcus cecorum</name>
    <dbReference type="NCBI Taxonomy" id="44008"/>
    <lineage>
        <taxon>Bacteria</taxon>
        <taxon>Bacillati</taxon>
        <taxon>Bacillota</taxon>
        <taxon>Bacilli</taxon>
        <taxon>Lactobacillales</taxon>
        <taxon>Enterococcaceae</taxon>
        <taxon>Enterococcus</taxon>
    </lineage>
</organism>
<dbReference type="InterPro" id="IPR017871">
    <property type="entry name" value="ABC_transporter-like_CS"/>
</dbReference>
<accession>A0A0H2Q4M8</accession>
<reference evidence="7" key="2">
    <citation type="journal article" date="2018" name="BMC Genomics">
        <title>Whole genome sequencing and function prediction of 133 gut anaerobes isolated from chicken caecum in pure cultures.</title>
        <authorList>
            <person name="Medvecky M."/>
            <person name="Cejkova D."/>
            <person name="Polansky O."/>
            <person name="Karasova D."/>
            <person name="Kubasova T."/>
            <person name="Cizek A."/>
            <person name="Rychlik I."/>
        </authorList>
    </citation>
    <scope>NUCLEOTIDE SEQUENCE</scope>
    <source>
        <strain evidence="7">An144</strain>
    </source>
</reference>
<dbReference type="InterPro" id="IPR003593">
    <property type="entry name" value="AAA+_ATPase"/>
</dbReference>
<dbReference type="GO" id="GO:0005524">
    <property type="term" value="F:ATP binding"/>
    <property type="evidence" value="ECO:0007669"/>
    <property type="project" value="UniProtKB-KW"/>
</dbReference>